<evidence type="ECO:0000313" key="2">
    <source>
        <dbReference type="Proteomes" id="UP000567179"/>
    </source>
</evidence>
<organism evidence="1 2">
    <name type="scientific">Psilocybe cf. subviscida</name>
    <dbReference type="NCBI Taxonomy" id="2480587"/>
    <lineage>
        <taxon>Eukaryota</taxon>
        <taxon>Fungi</taxon>
        <taxon>Dikarya</taxon>
        <taxon>Basidiomycota</taxon>
        <taxon>Agaricomycotina</taxon>
        <taxon>Agaricomycetes</taxon>
        <taxon>Agaricomycetidae</taxon>
        <taxon>Agaricales</taxon>
        <taxon>Agaricineae</taxon>
        <taxon>Strophariaceae</taxon>
        <taxon>Psilocybe</taxon>
    </lineage>
</organism>
<comment type="caution">
    <text evidence="1">The sequence shown here is derived from an EMBL/GenBank/DDBJ whole genome shotgun (WGS) entry which is preliminary data.</text>
</comment>
<protein>
    <submittedName>
        <fullName evidence="1">Uncharacterized protein</fullName>
    </submittedName>
</protein>
<keyword evidence="2" id="KW-1185">Reference proteome</keyword>
<name>A0A8H5ESD4_9AGAR</name>
<accession>A0A8H5ESD4</accession>
<evidence type="ECO:0000313" key="1">
    <source>
        <dbReference type="EMBL" id="KAF5310647.1"/>
    </source>
</evidence>
<reference evidence="1 2" key="1">
    <citation type="journal article" date="2020" name="ISME J.">
        <title>Uncovering the hidden diversity of litter-decomposition mechanisms in mushroom-forming fungi.</title>
        <authorList>
            <person name="Floudas D."/>
            <person name="Bentzer J."/>
            <person name="Ahren D."/>
            <person name="Johansson T."/>
            <person name="Persson P."/>
            <person name="Tunlid A."/>
        </authorList>
    </citation>
    <scope>NUCLEOTIDE SEQUENCE [LARGE SCALE GENOMIC DNA]</scope>
    <source>
        <strain evidence="1 2">CBS 101986</strain>
    </source>
</reference>
<dbReference type="Proteomes" id="UP000567179">
    <property type="component" value="Unassembled WGS sequence"/>
</dbReference>
<sequence length="202" mass="22543">MPYTGRISERLDSEPTTVLDYGAVDTEVSLIQEDNGCDKRADEVLLLQTRGTISAGYRRHPFHRQSTRKLTIPGQLSTVVSDSVICENQGRIDTEERKPTLGEELIAGNERRSARAKHSSETSVASARCIRVDKTTILDPSAVQPKADFRRDFTHPSPTPIIDPANNIVKIYVVDHQIPTVVVKQVNDEWADDASSFQTDRE</sequence>
<dbReference type="AlphaFoldDB" id="A0A8H5ESD4"/>
<gene>
    <name evidence="1" type="ORF">D9619_007705</name>
</gene>
<dbReference type="EMBL" id="JAACJJ010000057">
    <property type="protein sequence ID" value="KAF5310647.1"/>
    <property type="molecule type" value="Genomic_DNA"/>
</dbReference>
<proteinExistence type="predicted"/>